<evidence type="ECO:0000313" key="2">
    <source>
        <dbReference type="Proteomes" id="UP000050349"/>
    </source>
</evidence>
<reference evidence="1 2" key="1">
    <citation type="submission" date="2015-09" db="EMBL/GenBank/DDBJ databases">
        <authorList>
            <person name="Jackson K.R."/>
            <person name="Lunt B.L."/>
            <person name="Fisher J.N.B."/>
            <person name="Gardner A.V."/>
            <person name="Bailey M.E."/>
            <person name="Deus L.M."/>
            <person name="Earl A.S."/>
            <person name="Gibby P.D."/>
            <person name="Hartmann K.A."/>
            <person name="Liu J.E."/>
            <person name="Manci A.M."/>
            <person name="Nielsen D.A."/>
            <person name="Solomon M.B."/>
            <person name="Breakwell D.P."/>
            <person name="Burnett S.H."/>
            <person name="Grose J.H."/>
        </authorList>
    </citation>
    <scope>NUCLEOTIDE SEQUENCE [LARGE SCALE GENOMIC DNA]</scope>
    <source>
        <strain evidence="1 2">S613</strain>
    </source>
</reference>
<dbReference type="Proteomes" id="UP000050349">
    <property type="component" value="Unassembled WGS sequence"/>
</dbReference>
<dbReference type="AlphaFoldDB" id="A0A0P8X5V0"/>
<organism evidence="1 2">
    <name type="scientific">Pseudomonas fluorescens</name>
    <dbReference type="NCBI Taxonomy" id="294"/>
    <lineage>
        <taxon>Bacteria</taxon>
        <taxon>Pseudomonadati</taxon>
        <taxon>Pseudomonadota</taxon>
        <taxon>Gammaproteobacteria</taxon>
        <taxon>Pseudomonadales</taxon>
        <taxon>Pseudomonadaceae</taxon>
        <taxon>Pseudomonas</taxon>
    </lineage>
</organism>
<protein>
    <recommendedName>
        <fullName evidence="3">Transcriptional antiterminator</fullName>
    </recommendedName>
</protein>
<comment type="caution">
    <text evidence="1">The sequence shown here is derived from an EMBL/GenBank/DDBJ whole genome shotgun (WGS) entry which is preliminary data.</text>
</comment>
<sequence>MDEYQPMNCNLYGYLEIACMRGYRLDIELKDMSGMPVRYVMDWTDFRVVNSSFRAIPAFFSA</sequence>
<proteinExistence type="predicted"/>
<dbReference type="InterPro" id="IPR009778">
    <property type="entry name" value="ROF"/>
</dbReference>
<evidence type="ECO:0000313" key="1">
    <source>
        <dbReference type="EMBL" id="KPU61494.1"/>
    </source>
</evidence>
<accession>A0A0P8X5V0</accession>
<dbReference type="OrthoDB" id="5344363at2"/>
<dbReference type="SUPFAM" id="SSF101744">
    <property type="entry name" value="Rof/RNase P subunit-like"/>
    <property type="match status" value="1"/>
</dbReference>
<evidence type="ECO:0008006" key="3">
    <source>
        <dbReference type="Google" id="ProtNLM"/>
    </source>
</evidence>
<dbReference type="Gene3D" id="2.30.30.400">
    <property type="entry name" value="Rof-like"/>
    <property type="match status" value="1"/>
</dbReference>
<name>A0A0P8X5V0_PSEFL</name>
<dbReference type="InterPro" id="IPR038626">
    <property type="entry name" value="Rof-like_sf"/>
</dbReference>
<dbReference type="PATRIC" id="fig|294.162.peg.713"/>
<dbReference type="EMBL" id="LJXB01000053">
    <property type="protein sequence ID" value="KPU61494.1"/>
    <property type="molecule type" value="Genomic_DNA"/>
</dbReference>
<gene>
    <name evidence="1" type="ORF">AN403_5483</name>
</gene>
<dbReference type="Pfam" id="PF07073">
    <property type="entry name" value="ROF"/>
    <property type="match status" value="1"/>
</dbReference>
<dbReference type="InterPro" id="IPR023534">
    <property type="entry name" value="Rof/RNase_P-like"/>
</dbReference>